<dbReference type="Gene3D" id="4.10.860.120">
    <property type="entry name" value="RNA polymerase II, clamp domain"/>
    <property type="match status" value="1"/>
</dbReference>
<dbReference type="InterPro" id="IPR038120">
    <property type="entry name" value="Rpb1_funnel_sf"/>
</dbReference>
<dbReference type="InterPro" id="IPR044893">
    <property type="entry name" value="RNA_pol_Rpb1_clamp_domain"/>
</dbReference>
<comment type="similarity">
    <text evidence="2 14">Belongs to the RNA polymerase beta' chain family.</text>
</comment>
<comment type="function">
    <text evidence="13">DNA-dependent RNA polymerase catalyzes the transcription of DNA into RNA using the four ribonucleoside triphosphates as substrates. Largest and catalytic core component of RNA polymerase III which synthesizes small RNAs, such as 5S rRNA and tRNAs. Forms the polymerase active center together with the second largest subunit. A single-stranded DNA template strand of the promoter is positioned within the central active site cleft of Pol III. A bridging helix emanates from RPC1 and crosses the cleft near the catalytic site and is thought to promote translocation of Pol III by acting as a ratchet that moves the RNA-DNA hybrid through the active site by switching from straight to bent conformations at each step of nucleotide addition.</text>
</comment>
<proteinExistence type="inferred from homology"/>
<dbReference type="Pfam" id="PF04997">
    <property type="entry name" value="RNA_pol_Rpb1_1"/>
    <property type="match status" value="2"/>
</dbReference>
<dbReference type="GO" id="GO:0003899">
    <property type="term" value="F:DNA-directed RNA polymerase activity"/>
    <property type="evidence" value="ECO:0007669"/>
    <property type="project" value="UniProtKB-EC"/>
</dbReference>
<dbReference type="Gene3D" id="6.10.250.2940">
    <property type="match status" value="1"/>
</dbReference>
<evidence type="ECO:0000256" key="3">
    <source>
        <dbReference type="ARBA" id="ARBA00011206"/>
    </source>
</evidence>
<feature type="domain" description="RNA polymerase N-terminal" evidence="15">
    <location>
        <begin position="216"/>
        <end position="517"/>
    </location>
</feature>
<dbReference type="Gene3D" id="2.40.40.20">
    <property type="match status" value="1"/>
</dbReference>
<evidence type="ECO:0000256" key="5">
    <source>
        <dbReference type="ARBA" id="ARBA00022679"/>
    </source>
</evidence>
<dbReference type="Gene3D" id="3.30.1490.180">
    <property type="entry name" value="RNA polymerase ii"/>
    <property type="match status" value="1"/>
</dbReference>
<dbReference type="EC" id="2.7.7.6" evidence="14"/>
<evidence type="ECO:0000256" key="7">
    <source>
        <dbReference type="ARBA" id="ARBA00022723"/>
    </source>
</evidence>
<evidence type="ECO:0000256" key="14">
    <source>
        <dbReference type="RuleBase" id="RU004279"/>
    </source>
</evidence>
<evidence type="ECO:0000313" key="16">
    <source>
        <dbReference type="EMBL" id="CAG8523596.1"/>
    </source>
</evidence>
<dbReference type="Pfam" id="PF04983">
    <property type="entry name" value="RNA_pol_Rpb1_3"/>
    <property type="match status" value="1"/>
</dbReference>
<dbReference type="GO" id="GO:0005634">
    <property type="term" value="C:nucleus"/>
    <property type="evidence" value="ECO:0007669"/>
    <property type="project" value="UniProtKB-SubCell"/>
</dbReference>
<reference evidence="16" key="1">
    <citation type="submission" date="2021-06" db="EMBL/GenBank/DDBJ databases">
        <authorList>
            <person name="Kallberg Y."/>
            <person name="Tangrot J."/>
            <person name="Rosling A."/>
        </authorList>
    </citation>
    <scope>NUCLEOTIDE SEQUENCE</scope>
    <source>
        <strain evidence="16">BR232B</strain>
    </source>
</reference>
<evidence type="ECO:0000256" key="1">
    <source>
        <dbReference type="ARBA" id="ARBA00004123"/>
    </source>
</evidence>
<comment type="subunit">
    <text evidence="3">Component of the RNA polymerase III (Pol III) complex consisting of 17 subunits.</text>
</comment>
<dbReference type="GO" id="GO:0046872">
    <property type="term" value="F:metal ion binding"/>
    <property type="evidence" value="ECO:0007669"/>
    <property type="project" value="UniProtKB-KW"/>
</dbReference>
<dbReference type="FunFam" id="2.40.40.20:FF:000019">
    <property type="entry name" value="DNA-directed RNA polymerase II subunit RPB1"/>
    <property type="match status" value="1"/>
</dbReference>
<dbReference type="InterPro" id="IPR015700">
    <property type="entry name" value="RPC1"/>
</dbReference>
<evidence type="ECO:0000256" key="8">
    <source>
        <dbReference type="ARBA" id="ARBA00022833"/>
    </source>
</evidence>
<keyword evidence="4 14" id="KW-0240">DNA-directed RNA polymerase</keyword>
<dbReference type="Gene3D" id="1.10.132.30">
    <property type="match status" value="1"/>
</dbReference>
<gene>
    <name evidence="16" type="ORF">PBRASI_LOCUS3755</name>
</gene>
<keyword evidence="5 14" id="KW-0808">Transferase</keyword>
<dbReference type="GO" id="GO:0000428">
    <property type="term" value="C:DNA-directed RNA polymerase complex"/>
    <property type="evidence" value="ECO:0007669"/>
    <property type="project" value="UniProtKB-KW"/>
</dbReference>
<dbReference type="InterPro" id="IPR007083">
    <property type="entry name" value="RNA_pol_Rpb1_4"/>
</dbReference>
<dbReference type="InterPro" id="IPR035697">
    <property type="entry name" value="RNAP_III_RPC1_N"/>
</dbReference>
<evidence type="ECO:0000256" key="13">
    <source>
        <dbReference type="ARBA" id="ARBA00058108"/>
    </source>
</evidence>
<name>A0A9N9ACF1_9GLOM</name>
<dbReference type="FunFam" id="3.30.1490.180:FF:000002">
    <property type="entry name" value="DNA-directed RNA polymerase subunit"/>
    <property type="match status" value="1"/>
</dbReference>
<evidence type="ECO:0000256" key="2">
    <source>
        <dbReference type="ARBA" id="ARBA00006460"/>
    </source>
</evidence>
<dbReference type="EMBL" id="CAJVPI010000351">
    <property type="protein sequence ID" value="CAG8523596.1"/>
    <property type="molecule type" value="Genomic_DNA"/>
</dbReference>
<dbReference type="InterPro" id="IPR042102">
    <property type="entry name" value="RNA_pol_Rpb1_3_sf"/>
</dbReference>
<dbReference type="Proteomes" id="UP000789739">
    <property type="component" value="Unassembled WGS sequence"/>
</dbReference>
<dbReference type="InterPro" id="IPR006592">
    <property type="entry name" value="RNA_pol_N"/>
</dbReference>
<dbReference type="SUPFAM" id="SSF64484">
    <property type="entry name" value="beta and beta-prime subunits of DNA dependent RNA-polymerase"/>
    <property type="match status" value="1"/>
</dbReference>
<dbReference type="Gene3D" id="1.10.274.100">
    <property type="entry name" value="RNA polymerase Rpb1, domain 3"/>
    <property type="match status" value="1"/>
</dbReference>
<dbReference type="GO" id="GO:0003677">
    <property type="term" value="F:DNA binding"/>
    <property type="evidence" value="ECO:0007669"/>
    <property type="project" value="InterPro"/>
</dbReference>
<dbReference type="InterPro" id="IPR007066">
    <property type="entry name" value="RNA_pol_Rpb1_3"/>
</dbReference>
<sequence length="1385" mass="155207">MKEQLLDQGSKRIKHIQFGVLSPAEIVKVAQIEVTQRDLYNDDRTPVQNSVLDPRLGTSDHDMACETCGEKMHLCVGHFGYVRRVLMEEPDRRRYLQRLRKPKLERTARKIIIKATSAICKKVVECPYCGAINGTVKKAGALKIVHEKFKTKKAATEQDKFRKTFETAISFVPDVRNHLNKAQEDLNPLRVLQLFKNISSEDCELLCLDPKNGRPELYIWQCIPVPPVAIRPSIAQDNASTEDDLTVKLTEIIFTNALIKTALERGASTTALMEQWEFLQLSAAMYINSELPGVPSTTSTKPIRGLCQRLKGKQGRFRGNLSGKRVDFSGRTVISPDPNLRIDEVAVPILVAKILTYPERVFEHNRKKLQQCVINGPDVHPGANFVTQRNGFKRLLRYGDRQAIAAELSVGDIVERHITDGDVVLFNRQPSLHKLSIMAHYVKVKPWRTFRFNECVCTPYNADFDGDEMNLHVPQTEEARTEAIELMGVKNNLVTPRNGEPIIAAIQDFVTSSYLLTQKDVFYDRSQFVEICSYMADADLHIDIPLPTIWKPIMLWTGKQVFDVLMRPNRESKVLVNLENKGRSFEKREGKPPEFCPNEGYVVIRNSVMICGVVDKSLVGDGNKHSLFYVILRDYGSFEAANAMNRLSKLCSRWLANRGFSIGINDVQPGEVLKAKKDELIESANKTCDDLIERSKSGKLVNQPGCNEEQTLEVNMAYFDLLGLDTTHISGVLSKVRDDAGQICMQELNRYNAPLIMATCGSKGSKINVSQMVACVGQQIISGSRIPDGFQDRSLPHFLKHSKTPAARGFVRNSFYSGLTPTEFLFHAISGREGLVDTAVKTAETGYMQRRLMKALEDLTVHYDLSVRNASGSLVQFCYGDDGLDPTYLEGDGLPVDLRRNLQHAMGLSPAAPDEPRLLPYQIRDITRRELSTNRFTSMCTESFIQSIYDYVDAELAKPLASLRESYGLWPANENPESGDDPMLVDGENNAAISHVVNQKIYVTEAQLQQFFGICWKKYLNAKVEPGTAVGAIGAQSIGEPGTQMTLKTFHFAGVASMNVTLGVPRIKEIINATKTISTPIITCKLVSEHDVKAARIVKGRLETTYLGDIAKCIEEVYKLDECFLTITLDLEAITKLQLETNIDDIAKAIVETRKLKLAESNVLVLKPDQIIVNVSENEPLVLYYRLQALKRVLPKVIVKGIQTVTRAVISEMTEDKKQLLVEGYGLQEVMTTEGIVGTQTTCNNVIEVRKVLGIEAARNTIIHEIQYTMSSHGMSIDPRHVMLLGDIMTYKGDVLGIHRFGVANMKDSVLMLASFEKTTDHLFEAALYSQRDSIEGVSESIIMGMPMPLGTGLFKLIRKSGREERPMRKKLLFDDPERHVPLVL</sequence>
<dbReference type="InterPro" id="IPR000722">
    <property type="entry name" value="RNA_pol_asu"/>
</dbReference>
<dbReference type="CDD" id="cd02736">
    <property type="entry name" value="RNAP_III_Rpc1_C"/>
    <property type="match status" value="1"/>
</dbReference>
<evidence type="ECO:0000256" key="10">
    <source>
        <dbReference type="ARBA" id="ARBA00023163"/>
    </source>
</evidence>
<organism evidence="16 17">
    <name type="scientific">Paraglomus brasilianum</name>
    <dbReference type="NCBI Taxonomy" id="144538"/>
    <lineage>
        <taxon>Eukaryota</taxon>
        <taxon>Fungi</taxon>
        <taxon>Fungi incertae sedis</taxon>
        <taxon>Mucoromycota</taxon>
        <taxon>Glomeromycotina</taxon>
        <taxon>Glomeromycetes</taxon>
        <taxon>Paraglomerales</taxon>
        <taxon>Paraglomeraceae</taxon>
        <taxon>Paraglomus</taxon>
    </lineage>
</organism>
<keyword evidence="9" id="KW-0460">Magnesium</keyword>
<dbReference type="Pfam" id="PF00623">
    <property type="entry name" value="RNA_pol_Rpb1_2"/>
    <property type="match status" value="1"/>
</dbReference>
<evidence type="ECO:0000259" key="15">
    <source>
        <dbReference type="SMART" id="SM00663"/>
    </source>
</evidence>
<dbReference type="PANTHER" id="PTHR48446:SF1">
    <property type="entry name" value="DNA-DIRECTED RNA POLYMERASE SUBUNIT BETA' N-TERMINAL SECTION"/>
    <property type="match status" value="1"/>
</dbReference>
<keyword evidence="8" id="KW-0862">Zinc</keyword>
<keyword evidence="7" id="KW-0479">Metal-binding</keyword>
<dbReference type="PANTHER" id="PTHR48446">
    <property type="entry name" value="DNA-DIRECTED RNA POLYMERASE SUBUNIT BETA' N-TERMINAL SECTION"/>
    <property type="match status" value="1"/>
</dbReference>
<keyword evidence="11" id="KW-0539">Nucleus</keyword>
<comment type="catalytic activity">
    <reaction evidence="12 14">
        <text>RNA(n) + a ribonucleoside 5'-triphosphate = RNA(n+1) + diphosphate</text>
        <dbReference type="Rhea" id="RHEA:21248"/>
        <dbReference type="Rhea" id="RHEA-COMP:14527"/>
        <dbReference type="Rhea" id="RHEA-COMP:17342"/>
        <dbReference type="ChEBI" id="CHEBI:33019"/>
        <dbReference type="ChEBI" id="CHEBI:61557"/>
        <dbReference type="ChEBI" id="CHEBI:140395"/>
        <dbReference type="EC" id="2.7.7.6"/>
    </reaction>
</comment>
<dbReference type="Gene3D" id="6.20.50.80">
    <property type="match status" value="1"/>
</dbReference>
<dbReference type="Pfam" id="PF04998">
    <property type="entry name" value="RNA_pol_Rpb1_5"/>
    <property type="match status" value="1"/>
</dbReference>
<dbReference type="Pfam" id="PF05000">
    <property type="entry name" value="RNA_pol_Rpb1_4"/>
    <property type="match status" value="1"/>
</dbReference>
<comment type="subcellular location">
    <subcellularLocation>
        <location evidence="1">Nucleus</location>
    </subcellularLocation>
</comment>
<evidence type="ECO:0000256" key="9">
    <source>
        <dbReference type="ARBA" id="ARBA00022842"/>
    </source>
</evidence>
<dbReference type="InterPro" id="IPR007080">
    <property type="entry name" value="RNA_pol_Rpb1_1"/>
</dbReference>
<evidence type="ECO:0000256" key="11">
    <source>
        <dbReference type="ARBA" id="ARBA00023242"/>
    </source>
</evidence>
<evidence type="ECO:0000313" key="17">
    <source>
        <dbReference type="Proteomes" id="UP000789739"/>
    </source>
</evidence>
<dbReference type="CDD" id="cd02583">
    <property type="entry name" value="RNAP_III_RPC1_N"/>
    <property type="match status" value="1"/>
</dbReference>
<dbReference type="SMART" id="SM00663">
    <property type="entry name" value="RPOLA_N"/>
    <property type="match status" value="1"/>
</dbReference>
<accession>A0A9N9ACF1</accession>
<dbReference type="GO" id="GO:0006351">
    <property type="term" value="P:DNA-templated transcription"/>
    <property type="evidence" value="ECO:0007669"/>
    <property type="project" value="InterPro"/>
</dbReference>
<dbReference type="Gene3D" id="1.10.150.390">
    <property type="match status" value="1"/>
</dbReference>
<keyword evidence="10 14" id="KW-0804">Transcription</keyword>
<evidence type="ECO:0000256" key="6">
    <source>
        <dbReference type="ARBA" id="ARBA00022695"/>
    </source>
</evidence>
<keyword evidence="17" id="KW-1185">Reference proteome</keyword>
<evidence type="ECO:0000256" key="4">
    <source>
        <dbReference type="ARBA" id="ARBA00022478"/>
    </source>
</evidence>
<keyword evidence="6 14" id="KW-0548">Nucleotidyltransferase</keyword>
<dbReference type="FunFam" id="1.10.274.100:FF:000008">
    <property type="entry name" value="DNA-directed RNA polymerase subunit"/>
    <property type="match status" value="1"/>
</dbReference>
<dbReference type="FunFam" id="1.10.150.390:FF:000004">
    <property type="entry name" value="DNA-directed RNA polymerase subunit"/>
    <property type="match status" value="1"/>
</dbReference>
<dbReference type="InterPro" id="IPR007081">
    <property type="entry name" value="RNA_pol_Rpb1_5"/>
</dbReference>
<protein>
    <recommendedName>
        <fullName evidence="14">DNA-directed RNA polymerase subunit</fullName>
        <ecNumber evidence="14">2.7.7.6</ecNumber>
    </recommendedName>
</protein>
<evidence type="ECO:0000256" key="12">
    <source>
        <dbReference type="ARBA" id="ARBA00048552"/>
    </source>
</evidence>
<dbReference type="OrthoDB" id="270392at2759"/>
<dbReference type="InterPro" id="IPR035698">
    <property type="entry name" value="RNAP_III_Rpc1_C"/>
</dbReference>
<comment type="caution">
    <text evidence="16">The sequence shown here is derived from an EMBL/GenBank/DDBJ whole genome shotgun (WGS) entry which is preliminary data.</text>
</comment>